<dbReference type="RefSeq" id="WP_062661382.1">
    <property type="nucleotide sequence ID" value="NZ_FIZX01000001.1"/>
</dbReference>
<sequence>MVVESDGYAALIEFFVDNLGQFSAPGDKVGSETIDDLVHELVASQIMAICDQNKEMPQALRFEIMREADKIVADLEEILSSVWHQKPTYTQINILEEYIGLVKNLFDAAVSEFV</sequence>
<dbReference type="Pfam" id="PF12290">
    <property type="entry name" value="DUF3802"/>
    <property type="match status" value="1"/>
</dbReference>
<proteinExistence type="predicted"/>
<evidence type="ECO:0000313" key="1">
    <source>
        <dbReference type="EMBL" id="CZF78745.1"/>
    </source>
</evidence>
<reference evidence="2" key="1">
    <citation type="submission" date="2016-02" db="EMBL/GenBank/DDBJ databases">
        <authorList>
            <person name="Rodrigo-Torres Lidia"/>
            <person name="Arahal R.David."/>
        </authorList>
    </citation>
    <scope>NUCLEOTIDE SEQUENCE [LARGE SCALE GENOMIC DNA]</scope>
    <source>
        <strain evidence="2">CECT 9029</strain>
    </source>
</reference>
<gene>
    <name evidence="1" type="ORF">GCE9029_01030</name>
</gene>
<dbReference type="STRING" id="1796497.GCE9029_01030"/>
<dbReference type="Proteomes" id="UP000071641">
    <property type="component" value="Unassembled WGS sequence"/>
</dbReference>
<dbReference type="OrthoDB" id="5917039at2"/>
<accession>A0A128EX44</accession>
<dbReference type="EMBL" id="FIZX01000001">
    <property type="protein sequence ID" value="CZF78745.1"/>
    <property type="molecule type" value="Genomic_DNA"/>
</dbReference>
<dbReference type="AlphaFoldDB" id="A0A128EX44"/>
<dbReference type="InterPro" id="IPR020979">
    <property type="entry name" value="Uncharacterised_A0KLC6"/>
</dbReference>
<organism evidence="1 2">
    <name type="scientific">Grimontia celer</name>
    <dbReference type="NCBI Taxonomy" id="1796497"/>
    <lineage>
        <taxon>Bacteria</taxon>
        <taxon>Pseudomonadati</taxon>
        <taxon>Pseudomonadota</taxon>
        <taxon>Gammaproteobacteria</taxon>
        <taxon>Vibrionales</taxon>
        <taxon>Vibrionaceae</taxon>
        <taxon>Grimontia</taxon>
    </lineage>
</organism>
<evidence type="ECO:0000313" key="2">
    <source>
        <dbReference type="Proteomes" id="UP000071641"/>
    </source>
</evidence>
<protein>
    <recommendedName>
        <fullName evidence="3">Topoisomerase II</fullName>
    </recommendedName>
</protein>
<evidence type="ECO:0008006" key="3">
    <source>
        <dbReference type="Google" id="ProtNLM"/>
    </source>
</evidence>
<keyword evidence="2" id="KW-1185">Reference proteome</keyword>
<name>A0A128EX44_9GAMM</name>